<name>A0ABR3F599_9AGAR</name>
<feature type="region of interest" description="Disordered" evidence="1">
    <location>
        <begin position="73"/>
        <end position="97"/>
    </location>
</feature>
<protein>
    <submittedName>
        <fullName evidence="2">Uncharacterized protein</fullName>
    </submittedName>
</protein>
<proteinExistence type="predicted"/>
<comment type="caution">
    <text evidence="2">The sequence shown here is derived from an EMBL/GenBank/DDBJ whole genome shotgun (WGS) entry which is preliminary data.</text>
</comment>
<dbReference type="EMBL" id="JBAHYK010000937">
    <property type="protein sequence ID" value="KAL0570427.1"/>
    <property type="molecule type" value="Genomic_DNA"/>
</dbReference>
<sequence length="184" mass="21027">MPKHYTKSDDERLLKLLENDWISKTTIGSYRVHCRGCGTHIALDKRSGRFYANNWDKHEKSCRVIRKAKGGHEREYKDEEEYGPLTNEDLKTDGTDEKDQVGVFSSVARAWYRDNRGFVHDPRKLAPNASRAQSIANSTTSTVVGSVREEPKVNAVQSLKEKENEVVCFMEALACARRNSTLKY</sequence>
<dbReference type="Proteomes" id="UP001465976">
    <property type="component" value="Unassembled WGS sequence"/>
</dbReference>
<accession>A0ABR3F599</accession>
<organism evidence="2 3">
    <name type="scientific">Marasmius crinis-equi</name>
    <dbReference type="NCBI Taxonomy" id="585013"/>
    <lineage>
        <taxon>Eukaryota</taxon>
        <taxon>Fungi</taxon>
        <taxon>Dikarya</taxon>
        <taxon>Basidiomycota</taxon>
        <taxon>Agaricomycotina</taxon>
        <taxon>Agaricomycetes</taxon>
        <taxon>Agaricomycetidae</taxon>
        <taxon>Agaricales</taxon>
        <taxon>Marasmiineae</taxon>
        <taxon>Marasmiaceae</taxon>
        <taxon>Marasmius</taxon>
    </lineage>
</organism>
<evidence type="ECO:0000313" key="2">
    <source>
        <dbReference type="EMBL" id="KAL0570427.1"/>
    </source>
</evidence>
<keyword evidence="3" id="KW-1185">Reference proteome</keyword>
<evidence type="ECO:0000256" key="1">
    <source>
        <dbReference type="SAM" id="MobiDB-lite"/>
    </source>
</evidence>
<reference evidence="2 3" key="1">
    <citation type="submission" date="2024-02" db="EMBL/GenBank/DDBJ databases">
        <title>A draft genome for the cacao thread blight pathogen Marasmius crinis-equi.</title>
        <authorList>
            <person name="Cohen S.P."/>
            <person name="Baruah I.K."/>
            <person name="Amoako-Attah I."/>
            <person name="Bukari Y."/>
            <person name="Meinhardt L.W."/>
            <person name="Bailey B.A."/>
        </authorList>
    </citation>
    <scope>NUCLEOTIDE SEQUENCE [LARGE SCALE GENOMIC DNA]</scope>
    <source>
        <strain evidence="2 3">GH-76</strain>
    </source>
</reference>
<gene>
    <name evidence="2" type="ORF">V5O48_011531</name>
</gene>
<evidence type="ECO:0000313" key="3">
    <source>
        <dbReference type="Proteomes" id="UP001465976"/>
    </source>
</evidence>
<feature type="compositionally biased region" description="Basic and acidic residues" evidence="1">
    <location>
        <begin position="88"/>
        <end position="97"/>
    </location>
</feature>